<accession>A0A5B7I3C1</accession>
<reference evidence="1 2" key="1">
    <citation type="submission" date="2019-05" db="EMBL/GenBank/DDBJ databases">
        <title>Another draft genome of Portunus trituberculatus and its Hox gene families provides insights of decapod evolution.</title>
        <authorList>
            <person name="Jeong J.-H."/>
            <person name="Song I."/>
            <person name="Kim S."/>
            <person name="Choi T."/>
            <person name="Kim D."/>
            <person name="Ryu S."/>
            <person name="Kim W."/>
        </authorList>
    </citation>
    <scope>NUCLEOTIDE SEQUENCE [LARGE SCALE GENOMIC DNA]</scope>
    <source>
        <tissue evidence="1">Muscle</tissue>
    </source>
</reference>
<keyword evidence="2" id="KW-1185">Reference proteome</keyword>
<dbReference type="AlphaFoldDB" id="A0A5B7I3C1"/>
<sequence length="44" mass="5125">MQHSLPTQLLIFPHLIDMCLPVDVNSSIVTRPVHSPTRRLVFWE</sequence>
<dbReference type="Proteomes" id="UP000324222">
    <property type="component" value="Unassembled WGS sequence"/>
</dbReference>
<gene>
    <name evidence="1" type="ORF">E2C01_071192</name>
</gene>
<proteinExistence type="predicted"/>
<evidence type="ECO:0000313" key="1">
    <source>
        <dbReference type="EMBL" id="MPC76763.1"/>
    </source>
</evidence>
<dbReference type="EMBL" id="VSRR010044148">
    <property type="protein sequence ID" value="MPC76763.1"/>
    <property type="molecule type" value="Genomic_DNA"/>
</dbReference>
<name>A0A5B7I3C1_PORTR</name>
<organism evidence="1 2">
    <name type="scientific">Portunus trituberculatus</name>
    <name type="common">Swimming crab</name>
    <name type="synonym">Neptunus trituberculatus</name>
    <dbReference type="NCBI Taxonomy" id="210409"/>
    <lineage>
        <taxon>Eukaryota</taxon>
        <taxon>Metazoa</taxon>
        <taxon>Ecdysozoa</taxon>
        <taxon>Arthropoda</taxon>
        <taxon>Crustacea</taxon>
        <taxon>Multicrustacea</taxon>
        <taxon>Malacostraca</taxon>
        <taxon>Eumalacostraca</taxon>
        <taxon>Eucarida</taxon>
        <taxon>Decapoda</taxon>
        <taxon>Pleocyemata</taxon>
        <taxon>Brachyura</taxon>
        <taxon>Eubrachyura</taxon>
        <taxon>Portunoidea</taxon>
        <taxon>Portunidae</taxon>
        <taxon>Portuninae</taxon>
        <taxon>Portunus</taxon>
    </lineage>
</organism>
<protein>
    <submittedName>
        <fullName evidence="1">Uncharacterized protein</fullName>
    </submittedName>
</protein>
<comment type="caution">
    <text evidence="1">The sequence shown here is derived from an EMBL/GenBank/DDBJ whole genome shotgun (WGS) entry which is preliminary data.</text>
</comment>
<evidence type="ECO:0000313" key="2">
    <source>
        <dbReference type="Proteomes" id="UP000324222"/>
    </source>
</evidence>